<feature type="transmembrane region" description="Helical" evidence="1">
    <location>
        <begin position="111"/>
        <end position="130"/>
    </location>
</feature>
<organism evidence="2 3">
    <name type="scientific">Virgibacillus chiguensis</name>
    <dbReference type="NCBI Taxonomy" id="411959"/>
    <lineage>
        <taxon>Bacteria</taxon>
        <taxon>Bacillati</taxon>
        <taxon>Bacillota</taxon>
        <taxon>Bacilli</taxon>
        <taxon>Bacillales</taxon>
        <taxon>Bacillaceae</taxon>
        <taxon>Virgibacillus</taxon>
    </lineage>
</organism>
<evidence type="ECO:0000256" key="1">
    <source>
        <dbReference type="SAM" id="Phobius"/>
    </source>
</evidence>
<feature type="transmembrane region" description="Helical" evidence="1">
    <location>
        <begin position="78"/>
        <end position="102"/>
    </location>
</feature>
<feature type="transmembrane region" description="Helical" evidence="1">
    <location>
        <begin position="31"/>
        <end position="58"/>
    </location>
</feature>
<dbReference type="EMBL" id="FQXD01000002">
    <property type="protein sequence ID" value="SHG92361.1"/>
    <property type="molecule type" value="Genomic_DNA"/>
</dbReference>
<feature type="transmembrane region" description="Helical" evidence="1">
    <location>
        <begin position="142"/>
        <end position="159"/>
    </location>
</feature>
<sequence length="180" mass="21105">MKKLFTGTFTQVEEAISVNFAKNTIKNIERLNFLMIIIFLVFFVGLASYALFGVSTYIGTHMNELVVRLDDNNEFITIFSNIWYMHIQAMFILTIVIGVLLFRKKNKIKAAFIYNVFLNIFILFFLLYFFKFTQLFVSSSPLRTIYTILLIVFLLYTFVTSYKNAIEMVHGTAKKRSRVF</sequence>
<dbReference type="RefSeq" id="WP_073005537.1">
    <property type="nucleotide sequence ID" value="NZ_FQXD01000002.1"/>
</dbReference>
<name>A0A1M5NS41_9BACI</name>
<keyword evidence="1" id="KW-0472">Membrane</keyword>
<keyword evidence="1" id="KW-1133">Transmembrane helix</keyword>
<reference evidence="3" key="1">
    <citation type="submission" date="2016-11" db="EMBL/GenBank/DDBJ databases">
        <authorList>
            <person name="Varghese N."/>
            <person name="Submissions S."/>
        </authorList>
    </citation>
    <scope>NUCLEOTIDE SEQUENCE [LARGE SCALE GENOMIC DNA]</scope>
    <source>
        <strain evidence="3">CGMCC 1.6496</strain>
    </source>
</reference>
<protein>
    <submittedName>
        <fullName evidence="2">Uncharacterized protein</fullName>
    </submittedName>
</protein>
<evidence type="ECO:0000313" key="2">
    <source>
        <dbReference type="EMBL" id="SHG92361.1"/>
    </source>
</evidence>
<dbReference type="Proteomes" id="UP000184079">
    <property type="component" value="Unassembled WGS sequence"/>
</dbReference>
<dbReference type="AlphaFoldDB" id="A0A1M5NS41"/>
<evidence type="ECO:0000313" key="3">
    <source>
        <dbReference type="Proteomes" id="UP000184079"/>
    </source>
</evidence>
<gene>
    <name evidence="2" type="ORF">SAMN05421807_102326</name>
</gene>
<accession>A0A1M5NS41</accession>
<proteinExistence type="predicted"/>
<dbReference type="OrthoDB" id="2223732at2"/>
<keyword evidence="1" id="KW-0812">Transmembrane</keyword>
<keyword evidence="3" id="KW-1185">Reference proteome</keyword>